<evidence type="ECO:0000313" key="3">
    <source>
        <dbReference type="Proteomes" id="UP000199691"/>
    </source>
</evidence>
<dbReference type="Proteomes" id="UP000199691">
    <property type="component" value="Unassembled WGS sequence"/>
</dbReference>
<dbReference type="STRING" id="641025.SAMN05421507_1258"/>
<feature type="region of interest" description="Disordered" evidence="1">
    <location>
        <begin position="1"/>
        <end position="20"/>
    </location>
</feature>
<keyword evidence="3" id="KW-1185">Reference proteome</keyword>
<dbReference type="RefSeq" id="WP_090104376.1">
    <property type="nucleotide sequence ID" value="NZ_FNIX01000025.1"/>
</dbReference>
<organism evidence="2 3">
    <name type="scientific">Lentzea jiangxiensis</name>
    <dbReference type="NCBI Taxonomy" id="641025"/>
    <lineage>
        <taxon>Bacteria</taxon>
        <taxon>Bacillati</taxon>
        <taxon>Actinomycetota</taxon>
        <taxon>Actinomycetes</taxon>
        <taxon>Pseudonocardiales</taxon>
        <taxon>Pseudonocardiaceae</taxon>
        <taxon>Lentzea</taxon>
    </lineage>
</organism>
<keyword evidence="2" id="KW-0808">Transferase</keyword>
<sequence>MGALRGKLPVPTPRLHGREPDVPDVEVAAQVGEVLRVLHGVEPPGVLGPADWAAFVGQRRAVCVERQRKRGLFDFEPAMRGAFEYEFASVGFS</sequence>
<dbReference type="EMBL" id="FNIX01000025">
    <property type="protein sequence ID" value="SDP95242.1"/>
    <property type="molecule type" value="Genomic_DNA"/>
</dbReference>
<keyword evidence="2" id="KW-0418">Kinase</keyword>
<dbReference type="InterPro" id="IPR011009">
    <property type="entry name" value="Kinase-like_dom_sf"/>
</dbReference>
<evidence type="ECO:0000256" key="1">
    <source>
        <dbReference type="SAM" id="MobiDB-lite"/>
    </source>
</evidence>
<evidence type="ECO:0000313" key="2">
    <source>
        <dbReference type="EMBL" id="SDP95242.1"/>
    </source>
</evidence>
<reference evidence="3" key="1">
    <citation type="submission" date="2016-10" db="EMBL/GenBank/DDBJ databases">
        <authorList>
            <person name="Varghese N."/>
            <person name="Submissions S."/>
        </authorList>
    </citation>
    <scope>NUCLEOTIDE SEQUENCE [LARGE SCALE GENOMIC DNA]</scope>
    <source>
        <strain evidence="3">CGMCC 4.6609</strain>
    </source>
</reference>
<proteinExistence type="predicted"/>
<dbReference type="AlphaFoldDB" id="A0A1H0WX75"/>
<accession>A0A1H0WX75</accession>
<dbReference type="GO" id="GO:0016301">
    <property type="term" value="F:kinase activity"/>
    <property type="evidence" value="ECO:0007669"/>
    <property type="project" value="UniProtKB-KW"/>
</dbReference>
<protein>
    <submittedName>
        <fullName evidence="2">Hygromycin-B 7''-O-kinase</fullName>
    </submittedName>
</protein>
<gene>
    <name evidence="2" type="ORF">SAMN05421507_1258</name>
</gene>
<dbReference type="OrthoDB" id="2801014at2"/>
<name>A0A1H0WX75_9PSEU</name>
<dbReference type="SUPFAM" id="SSF56112">
    <property type="entry name" value="Protein kinase-like (PK-like)"/>
    <property type="match status" value="1"/>
</dbReference>